<proteinExistence type="predicted"/>
<evidence type="ECO:0000313" key="2">
    <source>
        <dbReference type="Proteomes" id="UP000824469"/>
    </source>
</evidence>
<name>A0AA38F5W8_TAXCH</name>
<evidence type="ECO:0000313" key="1">
    <source>
        <dbReference type="EMBL" id="KAH9290828.1"/>
    </source>
</evidence>
<comment type="caution">
    <text evidence="1">The sequence shown here is derived from an EMBL/GenBank/DDBJ whole genome shotgun (WGS) entry which is preliminary data.</text>
</comment>
<gene>
    <name evidence="1" type="ORF">KI387_034945</name>
</gene>
<dbReference type="EMBL" id="JAHRHJ020003813">
    <property type="protein sequence ID" value="KAH9290828.1"/>
    <property type="molecule type" value="Genomic_DNA"/>
</dbReference>
<reference evidence="1 2" key="1">
    <citation type="journal article" date="2021" name="Nat. Plants">
        <title>The Taxus genome provides insights into paclitaxel biosynthesis.</title>
        <authorList>
            <person name="Xiong X."/>
            <person name="Gou J."/>
            <person name="Liao Q."/>
            <person name="Li Y."/>
            <person name="Zhou Q."/>
            <person name="Bi G."/>
            <person name="Li C."/>
            <person name="Du R."/>
            <person name="Wang X."/>
            <person name="Sun T."/>
            <person name="Guo L."/>
            <person name="Liang H."/>
            <person name="Lu P."/>
            <person name="Wu Y."/>
            <person name="Zhang Z."/>
            <person name="Ro D.K."/>
            <person name="Shang Y."/>
            <person name="Huang S."/>
            <person name="Yan J."/>
        </authorList>
    </citation>
    <scope>NUCLEOTIDE SEQUENCE [LARGE SCALE GENOMIC DNA]</scope>
    <source>
        <strain evidence="1">Ta-2019</strain>
    </source>
</reference>
<protein>
    <submittedName>
        <fullName evidence="1">Uncharacterized protein</fullName>
    </submittedName>
</protein>
<keyword evidence="2" id="KW-1185">Reference proteome</keyword>
<organism evidence="1 2">
    <name type="scientific">Taxus chinensis</name>
    <name type="common">Chinese yew</name>
    <name type="synonym">Taxus wallichiana var. chinensis</name>
    <dbReference type="NCBI Taxonomy" id="29808"/>
    <lineage>
        <taxon>Eukaryota</taxon>
        <taxon>Viridiplantae</taxon>
        <taxon>Streptophyta</taxon>
        <taxon>Embryophyta</taxon>
        <taxon>Tracheophyta</taxon>
        <taxon>Spermatophyta</taxon>
        <taxon>Pinopsida</taxon>
        <taxon>Pinidae</taxon>
        <taxon>Conifers II</taxon>
        <taxon>Cupressales</taxon>
        <taxon>Taxaceae</taxon>
        <taxon>Taxus</taxon>
    </lineage>
</organism>
<sequence length="244" mass="27449">WQIYGENEIIDVVEFYCRQCETNSKLSKDAKQFLKAIASTSGQGLSFHLPAVLHIYGIAMGFKDIEVSGLCNDRVVYIDCKISEMQSCAENIDEVLLSNLVRTFQNMVEVVQKTSGDSECEKNQVTFCNTKSNAPDLSNHDHIRTCRSLISIFRALEFLWKVSAQCVQQEWDIFVANTITTGPSAWLSSLEQAFLLFPRVFVAVLGCNFVPLEEKKVLRRSCQTVLLAATAALRLSLMRLDCSK</sequence>
<accession>A0AA38F5W8</accession>
<feature type="non-terminal residue" evidence="1">
    <location>
        <position position="1"/>
    </location>
</feature>
<dbReference type="AlphaFoldDB" id="A0AA38F5W8"/>
<feature type="non-terminal residue" evidence="1">
    <location>
        <position position="244"/>
    </location>
</feature>
<dbReference type="Proteomes" id="UP000824469">
    <property type="component" value="Unassembled WGS sequence"/>
</dbReference>